<protein>
    <recommendedName>
        <fullName evidence="2">Gylcosyl hydrolase 115 C-terminal domain-containing protein</fullName>
    </recommendedName>
</protein>
<sequence>MIAITNRRGSMEPNFRARMDRRTLLGTAAIIAGGSLVLDNTLSPATAKAPRASKPFSLVSNGLPAQIMVDAEADTAVRHVADRFAEDLARVSGQSAGRPSDTMTARGPLVIIGAIGQSKIIDRLIADRRIMVTDLEGEWEAYRQIVVERPFPGVPRALVVVGSDRRGAVFGTYDLSERMGVSPWHWFADVPVMRRRSVFLTFDGQRDQPKVRYRGFFINDEDPCFSGWAKKKFGGINAKMYAHVFELLLRLKGNYLWPAMWAPKAFNDDDPNNMVLADAMGVVMGTSHHEPLTRAQDEWHRNNEAGVTGGKWDYATNGENLRRFWRGGVERMMSKGDGRGYESLLTVGMRGDGDEAMAEGTATGLLETIVADQRKIIADVTNRPVDQTPQVWALYKEVQDYYDHGMRVPDDVTLLFSDDNWGQIRRLPVDTTPRKGGYGVYYHFDYVGAPRNYKWINTNQIEKIWQQMDLAYQRGARTIWIANVGDIKPMEFPLSFFLRQAWDPEAMTPATLAAYPARWASALFGAGEGERIGDLLTTYGRYAARRKPELIDQDSFPLGPPTGRGPLDGGVFGGLVAEWNALEAQMLDVRRRLAPEQHDAFFQLVEHPISALANLYRLYYAAAWNKRLASSNDPRANAFADQVEASFRRDDELTDRYHSIAGGKWDGMMAQVHMNYVIWNDPVRQAMPSITRVGGDVPEAIRNRPAQFAPPSPPPKGVITIEAAAFSRKRAAAGLEWTAVPHLGRGRGALIALPQGHHATSVSDGICVEYDVDLPEAANTTLQLHLIPSLDVTGGGQLRIGMSIDDRPVQILRAHLEATGGEQDTPAKQRWADAVKNNDMVMQCSLGRLARGRHVFKLWRIDDNVVPQQIVLQTA</sequence>
<evidence type="ECO:0000256" key="1">
    <source>
        <dbReference type="ARBA" id="ARBA00022801"/>
    </source>
</evidence>
<name>A0A147IL93_9SPHN</name>
<dbReference type="Proteomes" id="UP000073923">
    <property type="component" value="Unassembled WGS sequence"/>
</dbReference>
<evidence type="ECO:0000259" key="2">
    <source>
        <dbReference type="Pfam" id="PF17829"/>
    </source>
</evidence>
<accession>A0A147IL93</accession>
<dbReference type="InterPro" id="IPR042301">
    <property type="entry name" value="GH115_sf"/>
</dbReference>
<dbReference type="Gene3D" id="2.60.120.1620">
    <property type="match status" value="1"/>
</dbReference>
<dbReference type="Pfam" id="PF15979">
    <property type="entry name" value="Glyco_hydro_115"/>
    <property type="match status" value="1"/>
</dbReference>
<organism evidence="3 4">
    <name type="scientific">Sphingomonas yabuuchiae</name>
    <dbReference type="NCBI Taxonomy" id="172044"/>
    <lineage>
        <taxon>Bacteria</taxon>
        <taxon>Pseudomonadati</taxon>
        <taxon>Pseudomonadota</taxon>
        <taxon>Alphaproteobacteria</taxon>
        <taxon>Sphingomonadales</taxon>
        <taxon>Sphingomonadaceae</taxon>
        <taxon>Sphingomonas</taxon>
    </lineage>
</organism>
<dbReference type="GO" id="GO:0005975">
    <property type="term" value="P:carbohydrate metabolic process"/>
    <property type="evidence" value="ECO:0007669"/>
    <property type="project" value="UniProtKB-ARBA"/>
</dbReference>
<dbReference type="Gene3D" id="1.20.58.2150">
    <property type="match status" value="1"/>
</dbReference>
<evidence type="ECO:0000313" key="4">
    <source>
        <dbReference type="Proteomes" id="UP000073923"/>
    </source>
</evidence>
<proteinExistence type="predicted"/>
<dbReference type="GO" id="GO:0016787">
    <property type="term" value="F:hydrolase activity"/>
    <property type="evidence" value="ECO:0007669"/>
    <property type="project" value="UniProtKB-KW"/>
</dbReference>
<dbReference type="InterPro" id="IPR029018">
    <property type="entry name" value="Hex-like_dom2"/>
</dbReference>
<dbReference type="Gene3D" id="3.20.20.520">
    <property type="entry name" value="Glycosyl hydrolase family 115"/>
    <property type="match status" value="1"/>
</dbReference>
<dbReference type="EMBL" id="LDTF01000097">
    <property type="protein sequence ID" value="KTT96011.1"/>
    <property type="molecule type" value="Genomic_DNA"/>
</dbReference>
<gene>
    <name evidence="3" type="ORF">NS355_15525</name>
</gene>
<dbReference type="InterPro" id="IPR006311">
    <property type="entry name" value="TAT_signal"/>
</dbReference>
<dbReference type="PANTHER" id="PTHR37842">
    <property type="match status" value="1"/>
</dbReference>
<dbReference type="Pfam" id="PF17829">
    <property type="entry name" value="GH115_C"/>
    <property type="match status" value="1"/>
</dbReference>
<feature type="domain" description="Gylcosyl hydrolase 115 C-terminal" evidence="2">
    <location>
        <begin position="716"/>
        <end position="874"/>
    </location>
</feature>
<dbReference type="InterPro" id="IPR041437">
    <property type="entry name" value="GH115_C"/>
</dbReference>
<dbReference type="Gene3D" id="3.30.379.10">
    <property type="entry name" value="Chitobiase/beta-hexosaminidase domain 2-like"/>
    <property type="match status" value="1"/>
</dbReference>
<dbReference type="PANTHER" id="PTHR37842:SF2">
    <property type="entry name" value="GYLCOSYL HYDROLASE 115 C-TERMINAL DOMAIN-CONTAINING PROTEIN"/>
    <property type="match status" value="1"/>
</dbReference>
<dbReference type="InterPro" id="IPR031924">
    <property type="entry name" value="GH115"/>
</dbReference>
<dbReference type="AlphaFoldDB" id="A0A147IL93"/>
<evidence type="ECO:0000313" key="3">
    <source>
        <dbReference type="EMBL" id="KTT96011.1"/>
    </source>
</evidence>
<comment type="caution">
    <text evidence="3">The sequence shown here is derived from an EMBL/GenBank/DDBJ whole genome shotgun (WGS) entry which is preliminary data.</text>
</comment>
<dbReference type="PROSITE" id="PS51318">
    <property type="entry name" value="TAT"/>
    <property type="match status" value="1"/>
</dbReference>
<keyword evidence="1" id="KW-0378">Hydrolase</keyword>
<dbReference type="PATRIC" id="fig|172044.3.peg.3657"/>
<reference evidence="3 4" key="1">
    <citation type="journal article" date="2016" name="Front. Microbiol.">
        <title>Genomic Resource of Rice Seed Associated Bacteria.</title>
        <authorList>
            <person name="Midha S."/>
            <person name="Bansal K."/>
            <person name="Sharma S."/>
            <person name="Kumar N."/>
            <person name="Patil P.P."/>
            <person name="Chaudhry V."/>
            <person name="Patil P.B."/>
        </authorList>
    </citation>
    <scope>NUCLEOTIDE SEQUENCE [LARGE SCALE GENOMIC DNA]</scope>
    <source>
        <strain evidence="3 4">NS355</strain>
    </source>
</reference>